<keyword evidence="1" id="KW-0472">Membrane</keyword>
<keyword evidence="1" id="KW-1133">Transmembrane helix</keyword>
<feature type="transmembrane region" description="Helical" evidence="1">
    <location>
        <begin position="32"/>
        <end position="53"/>
    </location>
</feature>
<accession>A0AA39MWH5</accession>
<dbReference type="AlphaFoldDB" id="A0AA39MWH5"/>
<feature type="transmembrane region" description="Helical" evidence="1">
    <location>
        <begin position="65"/>
        <end position="85"/>
    </location>
</feature>
<comment type="caution">
    <text evidence="2">The sequence shown here is derived from an EMBL/GenBank/DDBJ whole genome shotgun (WGS) entry which is preliminary data.</text>
</comment>
<proteinExistence type="predicted"/>
<protein>
    <submittedName>
        <fullName evidence="2">Uncharacterized protein</fullName>
    </submittedName>
</protein>
<sequence>MDIRFPCYRVGTISIGSRSTLDDCKMPDPKDVVFIVELVSFMLTAMPVIQSLPPGNGNDNQTCALVIWCFLFLRSVLWLEDFWGFRPKVG</sequence>
<name>A0AA39MWH5_9AGAR</name>
<dbReference type="EMBL" id="JAUEPT010000009">
    <property type="protein sequence ID" value="KAK0448624.1"/>
    <property type="molecule type" value="Genomic_DNA"/>
</dbReference>
<reference evidence="2" key="1">
    <citation type="submission" date="2023-06" db="EMBL/GenBank/DDBJ databases">
        <authorList>
            <consortium name="Lawrence Berkeley National Laboratory"/>
            <person name="Ahrendt S."/>
            <person name="Sahu N."/>
            <person name="Indic B."/>
            <person name="Wong-Bajracharya J."/>
            <person name="Merenyi Z."/>
            <person name="Ke H.-M."/>
            <person name="Monk M."/>
            <person name="Kocsube S."/>
            <person name="Drula E."/>
            <person name="Lipzen A."/>
            <person name="Balint B."/>
            <person name="Henrissat B."/>
            <person name="Andreopoulos B."/>
            <person name="Martin F.M."/>
            <person name="Harder C.B."/>
            <person name="Rigling D."/>
            <person name="Ford K.L."/>
            <person name="Foster G.D."/>
            <person name="Pangilinan J."/>
            <person name="Papanicolaou A."/>
            <person name="Barry K."/>
            <person name="LaButti K."/>
            <person name="Viragh M."/>
            <person name="Koriabine M."/>
            <person name="Yan M."/>
            <person name="Riley R."/>
            <person name="Champramary S."/>
            <person name="Plett K.L."/>
            <person name="Tsai I.J."/>
            <person name="Slot J."/>
            <person name="Sipos G."/>
            <person name="Plett J."/>
            <person name="Nagy L.G."/>
            <person name="Grigoriev I.V."/>
        </authorList>
    </citation>
    <scope>NUCLEOTIDE SEQUENCE</scope>
    <source>
        <strain evidence="2">FPL87.14</strain>
    </source>
</reference>
<evidence type="ECO:0000313" key="2">
    <source>
        <dbReference type="EMBL" id="KAK0448624.1"/>
    </source>
</evidence>
<organism evidence="2 3">
    <name type="scientific">Armillaria borealis</name>
    <dbReference type="NCBI Taxonomy" id="47425"/>
    <lineage>
        <taxon>Eukaryota</taxon>
        <taxon>Fungi</taxon>
        <taxon>Dikarya</taxon>
        <taxon>Basidiomycota</taxon>
        <taxon>Agaricomycotina</taxon>
        <taxon>Agaricomycetes</taxon>
        <taxon>Agaricomycetidae</taxon>
        <taxon>Agaricales</taxon>
        <taxon>Marasmiineae</taxon>
        <taxon>Physalacriaceae</taxon>
        <taxon>Armillaria</taxon>
    </lineage>
</organism>
<gene>
    <name evidence="2" type="ORF">EV421DRAFT_1783468</name>
</gene>
<keyword evidence="1" id="KW-0812">Transmembrane</keyword>
<evidence type="ECO:0000313" key="3">
    <source>
        <dbReference type="Proteomes" id="UP001175226"/>
    </source>
</evidence>
<evidence type="ECO:0000256" key="1">
    <source>
        <dbReference type="SAM" id="Phobius"/>
    </source>
</evidence>
<keyword evidence="3" id="KW-1185">Reference proteome</keyword>
<dbReference type="Proteomes" id="UP001175226">
    <property type="component" value="Unassembled WGS sequence"/>
</dbReference>